<dbReference type="Gene3D" id="3.40.190.10">
    <property type="entry name" value="Periplasmic binding protein-like II"/>
    <property type="match status" value="2"/>
</dbReference>
<feature type="region of interest" description="Disordered" evidence="4">
    <location>
        <begin position="27"/>
        <end position="49"/>
    </location>
</feature>
<proteinExistence type="inferred from homology"/>
<evidence type="ECO:0000313" key="8">
    <source>
        <dbReference type="Proteomes" id="UP000199649"/>
    </source>
</evidence>
<keyword evidence="2" id="KW-0813">Transport</keyword>
<dbReference type="GO" id="GO:0006865">
    <property type="term" value="P:amino acid transport"/>
    <property type="evidence" value="ECO:0007669"/>
    <property type="project" value="TreeGrafter"/>
</dbReference>
<evidence type="ECO:0000256" key="1">
    <source>
        <dbReference type="ARBA" id="ARBA00010333"/>
    </source>
</evidence>
<evidence type="ECO:0000313" key="7">
    <source>
        <dbReference type="EMBL" id="SDS48737.1"/>
    </source>
</evidence>
<feature type="domain" description="Solute-binding protein family 3/N-terminal" evidence="6">
    <location>
        <begin position="73"/>
        <end position="298"/>
    </location>
</feature>
<keyword evidence="8" id="KW-1185">Reference proteome</keyword>
<evidence type="ECO:0000259" key="6">
    <source>
        <dbReference type="SMART" id="SM00062"/>
    </source>
</evidence>
<organism evidence="7 8">
    <name type="scientific">Agrococcus carbonis</name>
    <dbReference type="NCBI Taxonomy" id="684552"/>
    <lineage>
        <taxon>Bacteria</taxon>
        <taxon>Bacillati</taxon>
        <taxon>Actinomycetota</taxon>
        <taxon>Actinomycetes</taxon>
        <taxon>Micrococcales</taxon>
        <taxon>Microbacteriaceae</taxon>
        <taxon>Agrococcus</taxon>
    </lineage>
</organism>
<protein>
    <submittedName>
        <fullName evidence="7">Amino acid ABC transporter substrate-binding protein, PAAT family</fullName>
    </submittedName>
</protein>
<accession>A0A1H1SL73</accession>
<feature type="signal peptide" evidence="5">
    <location>
        <begin position="1"/>
        <end position="23"/>
    </location>
</feature>
<evidence type="ECO:0000256" key="2">
    <source>
        <dbReference type="ARBA" id="ARBA00022448"/>
    </source>
</evidence>
<dbReference type="OrthoDB" id="9807888at2"/>
<keyword evidence="3 5" id="KW-0732">Signal</keyword>
<dbReference type="InterPro" id="IPR001638">
    <property type="entry name" value="Solute-binding_3/MltF_N"/>
</dbReference>
<evidence type="ECO:0000256" key="5">
    <source>
        <dbReference type="SAM" id="SignalP"/>
    </source>
</evidence>
<dbReference type="GO" id="GO:0030288">
    <property type="term" value="C:outer membrane-bounded periplasmic space"/>
    <property type="evidence" value="ECO:0007669"/>
    <property type="project" value="TreeGrafter"/>
</dbReference>
<evidence type="ECO:0000256" key="4">
    <source>
        <dbReference type="SAM" id="MobiDB-lite"/>
    </source>
</evidence>
<dbReference type="GO" id="GO:0005576">
    <property type="term" value="C:extracellular region"/>
    <property type="evidence" value="ECO:0007669"/>
    <property type="project" value="TreeGrafter"/>
</dbReference>
<dbReference type="Pfam" id="PF00497">
    <property type="entry name" value="SBP_bac_3"/>
    <property type="match status" value="1"/>
</dbReference>
<dbReference type="CDD" id="cd13690">
    <property type="entry name" value="PBP2_GluB"/>
    <property type="match status" value="1"/>
</dbReference>
<dbReference type="AlphaFoldDB" id="A0A1H1SL73"/>
<reference evidence="8" key="1">
    <citation type="submission" date="2016-10" db="EMBL/GenBank/DDBJ databases">
        <authorList>
            <person name="Varghese N."/>
            <person name="Submissions S."/>
        </authorList>
    </citation>
    <scope>NUCLEOTIDE SEQUENCE [LARGE SCALE GENOMIC DNA]</scope>
    <source>
        <strain evidence="8">DSM 22965</strain>
    </source>
</reference>
<comment type="similarity">
    <text evidence="1">Belongs to the bacterial solute-binding protein 3 family.</text>
</comment>
<sequence length="310" mass="32345">MRSKSKVTLGVAALAVFALTACGGPAGTTSSDPADEPAEPGAASGEHPYGLEVAESPEFEAGTTMAEFAEAGAITIGTKFDQPLFGLVGPDGNPEGFDVAVGSLIAAELGIPFENIDWEETVSANRETFIENGNVDMVVATYTINDARKEKIDFAGPYYEAGQALMVQAGNPEGITGPEDVAGLAVCSVEGSTPAGRIVDEYGAQLQATDTYSNCLDPLRNGQVVAVTTDNVILAGFVDQNPGEFELVNDGETFTSEPYGIGITKGDDAFRAWINDVLEEAVADGTMASLWEQTAGTVLPTPEFPAPDRY</sequence>
<name>A0A1H1SL73_9MICO</name>
<feature type="chain" id="PRO_5039552579" evidence="5">
    <location>
        <begin position="24"/>
        <end position="310"/>
    </location>
</feature>
<dbReference type="EMBL" id="LT629734">
    <property type="protein sequence ID" value="SDS48737.1"/>
    <property type="molecule type" value="Genomic_DNA"/>
</dbReference>
<dbReference type="PANTHER" id="PTHR30085">
    <property type="entry name" value="AMINO ACID ABC TRANSPORTER PERMEASE"/>
    <property type="match status" value="1"/>
</dbReference>
<dbReference type="SMART" id="SM00062">
    <property type="entry name" value="PBPb"/>
    <property type="match status" value="1"/>
</dbReference>
<dbReference type="InterPro" id="IPR051455">
    <property type="entry name" value="Bact_solute-bind_prot3"/>
</dbReference>
<dbReference type="STRING" id="684552.SAMN04489719_2433"/>
<evidence type="ECO:0000256" key="3">
    <source>
        <dbReference type="ARBA" id="ARBA00022729"/>
    </source>
</evidence>
<dbReference type="SUPFAM" id="SSF53850">
    <property type="entry name" value="Periplasmic binding protein-like II"/>
    <property type="match status" value="1"/>
</dbReference>
<gene>
    <name evidence="7" type="ORF">SAMN04489719_2433</name>
</gene>
<dbReference type="RefSeq" id="WP_092667245.1">
    <property type="nucleotide sequence ID" value="NZ_LT629734.1"/>
</dbReference>
<dbReference type="PANTHER" id="PTHR30085:SF6">
    <property type="entry name" value="ABC TRANSPORTER GLUTAMINE-BINDING PROTEIN GLNH"/>
    <property type="match status" value="1"/>
</dbReference>
<dbReference type="PROSITE" id="PS51257">
    <property type="entry name" value="PROKAR_LIPOPROTEIN"/>
    <property type="match status" value="1"/>
</dbReference>
<dbReference type="Proteomes" id="UP000199649">
    <property type="component" value="Chromosome I"/>
</dbReference>